<name>A0AAF0YAE6_9TREE</name>
<protein>
    <recommendedName>
        <fullName evidence="5">BZIP domain-containing protein</fullName>
    </recommendedName>
</protein>
<feature type="coiled-coil region" evidence="1">
    <location>
        <begin position="448"/>
        <end position="475"/>
    </location>
</feature>
<dbReference type="AlphaFoldDB" id="A0AAF0YAE6"/>
<dbReference type="GeneID" id="87809573"/>
<evidence type="ECO:0000313" key="3">
    <source>
        <dbReference type="EMBL" id="WOO82867.1"/>
    </source>
</evidence>
<feature type="region of interest" description="Disordered" evidence="2">
    <location>
        <begin position="278"/>
        <end position="329"/>
    </location>
</feature>
<reference evidence="3" key="1">
    <citation type="submission" date="2023-10" db="EMBL/GenBank/DDBJ databases">
        <authorList>
            <person name="Noh H."/>
        </authorList>
    </citation>
    <scope>NUCLEOTIDE SEQUENCE</scope>
    <source>
        <strain evidence="3">DUCC4014</strain>
    </source>
</reference>
<evidence type="ECO:0000256" key="1">
    <source>
        <dbReference type="SAM" id="Coils"/>
    </source>
</evidence>
<dbReference type="Proteomes" id="UP000827549">
    <property type="component" value="Chromosome 4"/>
</dbReference>
<dbReference type="CDD" id="cd14686">
    <property type="entry name" value="bZIP"/>
    <property type="match status" value="1"/>
</dbReference>
<feature type="compositionally biased region" description="Pro residues" evidence="2">
    <location>
        <begin position="48"/>
        <end position="63"/>
    </location>
</feature>
<dbReference type="EMBL" id="CP086717">
    <property type="protein sequence ID" value="WOO82867.1"/>
    <property type="molecule type" value="Genomic_DNA"/>
</dbReference>
<feature type="region of interest" description="Disordered" evidence="2">
    <location>
        <begin position="133"/>
        <end position="159"/>
    </location>
</feature>
<proteinExistence type="predicted"/>
<evidence type="ECO:0000313" key="4">
    <source>
        <dbReference type="Proteomes" id="UP000827549"/>
    </source>
</evidence>
<feature type="region of interest" description="Disordered" evidence="2">
    <location>
        <begin position="353"/>
        <end position="379"/>
    </location>
</feature>
<feature type="region of interest" description="Disordered" evidence="2">
    <location>
        <begin position="1"/>
        <end position="84"/>
    </location>
</feature>
<sequence length="494" mass="51279">MAPRNQPSLPPLPAGFSPSPFRTSRINSPPKPTGPSSLSKASSFPIPLSLPPPPVRRSTPPTPSLSSSNSVPLEPTITSITTETIPDDMLDELFASNTPFDWDQFLVGDVDQAGDASAVPADADTSPASAVLTLSNAGSPASDVNGASPKSTESESSQSLEVSKGLNLFDFDFDLPAATGIAHDPSDIMATLAPSTAAVLTTDPTLPSDPTVLSTFGSSFANFGSLASLGSNAVSQLQLGNLLSQLTGSAPAQPAPAAAPSLPEAYAALGWPLTTETKAVTASPAPSMKRKLSEMSDDQSAKRSRGRVGSSGATPIAKRPYRRQSKNGLSLSQLAAAAASGSPVVVPAPIKVETPAPADEDDDEEPVKLTASGKLSTARPKAVVPEKYMKNGEAQAITGMTTEDIMAFPNWAALMACVDDAHRAGAEVFGKMITENRDKAKWAAKKSRDERKAKVESLEGQVDELQSQIADLRGLLLGLVGRGLVPLSEVESYI</sequence>
<feature type="compositionally biased region" description="Low complexity" evidence="2">
    <location>
        <begin position="148"/>
        <end position="159"/>
    </location>
</feature>
<evidence type="ECO:0008006" key="5">
    <source>
        <dbReference type="Google" id="ProtNLM"/>
    </source>
</evidence>
<dbReference type="RefSeq" id="XP_062628899.1">
    <property type="nucleotide sequence ID" value="XM_062772915.1"/>
</dbReference>
<accession>A0AAF0YAE6</accession>
<feature type="compositionally biased region" description="Low complexity" evidence="2">
    <location>
        <begin position="64"/>
        <end position="84"/>
    </location>
</feature>
<organism evidence="3 4">
    <name type="scientific">Vanrija pseudolonga</name>
    <dbReference type="NCBI Taxonomy" id="143232"/>
    <lineage>
        <taxon>Eukaryota</taxon>
        <taxon>Fungi</taxon>
        <taxon>Dikarya</taxon>
        <taxon>Basidiomycota</taxon>
        <taxon>Agaricomycotina</taxon>
        <taxon>Tremellomycetes</taxon>
        <taxon>Trichosporonales</taxon>
        <taxon>Trichosporonaceae</taxon>
        <taxon>Vanrija</taxon>
    </lineage>
</organism>
<dbReference type="InterPro" id="IPR046347">
    <property type="entry name" value="bZIP_sf"/>
</dbReference>
<evidence type="ECO:0000256" key="2">
    <source>
        <dbReference type="SAM" id="MobiDB-lite"/>
    </source>
</evidence>
<keyword evidence="1" id="KW-0175">Coiled coil</keyword>
<dbReference type="GO" id="GO:0003700">
    <property type="term" value="F:DNA-binding transcription factor activity"/>
    <property type="evidence" value="ECO:0007669"/>
    <property type="project" value="InterPro"/>
</dbReference>
<dbReference type="Gene3D" id="1.20.5.170">
    <property type="match status" value="1"/>
</dbReference>
<dbReference type="SUPFAM" id="SSF57959">
    <property type="entry name" value="Leucine zipper domain"/>
    <property type="match status" value="1"/>
</dbReference>
<gene>
    <name evidence="3" type="ORF">LOC62_04G006349</name>
</gene>
<keyword evidence="4" id="KW-1185">Reference proteome</keyword>